<reference evidence="2" key="1">
    <citation type="journal article" date="2020" name="Stud. Mycol.">
        <title>101 Dothideomycetes genomes: a test case for predicting lifestyles and emergence of pathogens.</title>
        <authorList>
            <person name="Haridas S."/>
            <person name="Albert R."/>
            <person name="Binder M."/>
            <person name="Bloem J."/>
            <person name="Labutti K."/>
            <person name="Salamov A."/>
            <person name="Andreopoulos B."/>
            <person name="Baker S."/>
            <person name="Barry K."/>
            <person name="Bills G."/>
            <person name="Bluhm B."/>
            <person name="Cannon C."/>
            <person name="Castanera R."/>
            <person name="Culley D."/>
            <person name="Daum C."/>
            <person name="Ezra D."/>
            <person name="Gonzalez J."/>
            <person name="Henrissat B."/>
            <person name="Kuo A."/>
            <person name="Liang C."/>
            <person name="Lipzen A."/>
            <person name="Lutzoni F."/>
            <person name="Magnuson J."/>
            <person name="Mondo S."/>
            <person name="Nolan M."/>
            <person name="Ohm R."/>
            <person name="Pangilinan J."/>
            <person name="Park H.-J."/>
            <person name="Ramirez L."/>
            <person name="Alfaro M."/>
            <person name="Sun H."/>
            <person name="Tritt A."/>
            <person name="Yoshinaga Y."/>
            <person name="Zwiers L.-H."/>
            <person name="Turgeon B."/>
            <person name="Goodwin S."/>
            <person name="Spatafora J."/>
            <person name="Crous P."/>
            <person name="Grigoriev I."/>
        </authorList>
    </citation>
    <scope>NUCLEOTIDE SEQUENCE</scope>
    <source>
        <strain evidence="2">CBS 125425</strain>
    </source>
</reference>
<gene>
    <name evidence="2" type="ORF">EJ04DRAFT_76627</name>
</gene>
<name>A0A9P4UUT4_9PLEO</name>
<protein>
    <submittedName>
        <fullName evidence="2">Uncharacterized protein</fullName>
    </submittedName>
</protein>
<accession>A0A9P4UUT4</accession>
<comment type="caution">
    <text evidence="2">The sequence shown here is derived from an EMBL/GenBank/DDBJ whole genome shotgun (WGS) entry which is preliminary data.</text>
</comment>
<proteinExistence type="predicted"/>
<evidence type="ECO:0000313" key="2">
    <source>
        <dbReference type="EMBL" id="KAF2729237.1"/>
    </source>
</evidence>
<dbReference type="Proteomes" id="UP000799444">
    <property type="component" value="Unassembled WGS sequence"/>
</dbReference>
<evidence type="ECO:0000313" key="3">
    <source>
        <dbReference type="Proteomes" id="UP000799444"/>
    </source>
</evidence>
<dbReference type="AlphaFoldDB" id="A0A9P4UUT4"/>
<feature type="signal peptide" evidence="1">
    <location>
        <begin position="1"/>
        <end position="19"/>
    </location>
</feature>
<keyword evidence="1" id="KW-0732">Signal</keyword>
<dbReference type="EMBL" id="ML996252">
    <property type="protein sequence ID" value="KAF2729237.1"/>
    <property type="molecule type" value="Genomic_DNA"/>
</dbReference>
<sequence>MPAIAALAGSLWLHCLVESDLLRQEVVLHVLRMLQIKLDTGQEAHTSVQVVVPLGIADDLVMALTLLSYANHRTFLLRDAELEVFSKLSL</sequence>
<evidence type="ECO:0000256" key="1">
    <source>
        <dbReference type="SAM" id="SignalP"/>
    </source>
</evidence>
<organism evidence="2 3">
    <name type="scientific">Polyplosphaeria fusca</name>
    <dbReference type="NCBI Taxonomy" id="682080"/>
    <lineage>
        <taxon>Eukaryota</taxon>
        <taxon>Fungi</taxon>
        <taxon>Dikarya</taxon>
        <taxon>Ascomycota</taxon>
        <taxon>Pezizomycotina</taxon>
        <taxon>Dothideomycetes</taxon>
        <taxon>Pleosporomycetidae</taxon>
        <taxon>Pleosporales</taxon>
        <taxon>Tetraplosphaeriaceae</taxon>
        <taxon>Polyplosphaeria</taxon>
    </lineage>
</organism>
<keyword evidence="3" id="KW-1185">Reference proteome</keyword>
<feature type="chain" id="PRO_5040189868" evidence="1">
    <location>
        <begin position="20"/>
        <end position="90"/>
    </location>
</feature>